<proteinExistence type="predicted"/>
<reference evidence="2" key="1">
    <citation type="journal article" date="2019" name="Int. J. Syst. Evol. Microbiol.">
        <title>The Global Catalogue of Microorganisms (GCM) 10K type strain sequencing project: providing services to taxonomists for standard genome sequencing and annotation.</title>
        <authorList>
            <consortium name="The Broad Institute Genomics Platform"/>
            <consortium name="The Broad Institute Genome Sequencing Center for Infectious Disease"/>
            <person name="Wu L."/>
            <person name="Ma J."/>
        </authorList>
    </citation>
    <scope>NUCLEOTIDE SEQUENCE [LARGE SCALE GENOMIC DNA]</scope>
    <source>
        <strain evidence="2">KCTC 33576</strain>
    </source>
</reference>
<evidence type="ECO:0000313" key="1">
    <source>
        <dbReference type="EMBL" id="MFD2839547.1"/>
    </source>
</evidence>
<dbReference type="Proteomes" id="UP001597391">
    <property type="component" value="Unassembled WGS sequence"/>
</dbReference>
<accession>A0ABW5XD35</accession>
<keyword evidence="2" id="KW-1185">Reference proteome</keyword>
<sequence>MVQNHTVITYDLASGEELSRRYVPGYCPQDPIENNTPVVTVSLEDFQRLPLKGSGITVHPDVEYYYVNLPVRFYSENTPQVLSTDILGTHVLVEATPSSYMWDYGNGESSGPLLPAARPGFSGRVDYTYKKSTYYDIGLTTSWTGRYSTDGGVTWQTIPGTATTTETFEQLPIAESIPLLVKPQVKTDQN</sequence>
<dbReference type="EMBL" id="JBHUOP010000001">
    <property type="protein sequence ID" value="MFD2839547.1"/>
    <property type="molecule type" value="Genomic_DNA"/>
</dbReference>
<comment type="caution">
    <text evidence="1">The sequence shown here is derived from an EMBL/GenBank/DDBJ whole genome shotgun (WGS) entry which is preliminary data.</text>
</comment>
<organism evidence="1 2">
    <name type="scientific">Populibacterium corticicola</name>
    <dbReference type="NCBI Taxonomy" id="1812826"/>
    <lineage>
        <taxon>Bacteria</taxon>
        <taxon>Bacillati</taxon>
        <taxon>Actinomycetota</taxon>
        <taxon>Actinomycetes</taxon>
        <taxon>Micrococcales</taxon>
        <taxon>Jonesiaceae</taxon>
        <taxon>Populibacterium</taxon>
    </lineage>
</organism>
<protein>
    <recommendedName>
        <fullName evidence="3">PKD domain-containing protein</fullName>
    </recommendedName>
</protein>
<gene>
    <name evidence="1" type="ORF">ACFSYH_03075</name>
</gene>
<evidence type="ECO:0000313" key="2">
    <source>
        <dbReference type="Proteomes" id="UP001597391"/>
    </source>
</evidence>
<evidence type="ECO:0008006" key="3">
    <source>
        <dbReference type="Google" id="ProtNLM"/>
    </source>
</evidence>
<name>A0ABW5XD35_9MICO</name>